<comment type="caution">
    <text evidence="1">The sequence shown here is derived from an EMBL/GenBank/DDBJ whole genome shotgun (WGS) entry which is preliminary data.</text>
</comment>
<protein>
    <submittedName>
        <fullName evidence="1">Uncharacterized protein</fullName>
    </submittedName>
</protein>
<organism evidence="1">
    <name type="scientific">marine sediment metagenome</name>
    <dbReference type="NCBI Taxonomy" id="412755"/>
    <lineage>
        <taxon>unclassified sequences</taxon>
        <taxon>metagenomes</taxon>
        <taxon>ecological metagenomes</taxon>
    </lineage>
</organism>
<gene>
    <name evidence="1" type="ORF">MGSAQ_002488</name>
</gene>
<sequence length="46" mass="4542">MNTPSGTPASVKISASFSAPIGVSSDGLNIKALPAARAGPDFQQAI</sequence>
<dbReference type="EMBL" id="AYSL01001422">
    <property type="protein sequence ID" value="KTF06016.1"/>
    <property type="molecule type" value="Genomic_DNA"/>
</dbReference>
<evidence type="ECO:0000313" key="1">
    <source>
        <dbReference type="EMBL" id="KTF06016.1"/>
    </source>
</evidence>
<proteinExistence type="predicted"/>
<name>A0A1B6NRB2_9ZZZZ</name>
<dbReference type="AlphaFoldDB" id="A0A1B6NRB2"/>
<reference evidence="1" key="1">
    <citation type="submission" date="2013-11" db="EMBL/GenBank/DDBJ databases">
        <title>Microbial diversity, functional groups and degradation webs in Northern and Southern Mediterranean and Red Sea marine crude oil polluted sites.</title>
        <authorList>
            <person name="Daffonchio D."/>
            <person name="Mapelli F."/>
            <person name="Ferrer M."/>
            <person name="Richter M."/>
            <person name="Cherif A."/>
            <person name="Malkawi H.I."/>
            <person name="Yakimov M.M."/>
            <person name="Abdel-Fattah Y.R."/>
            <person name="Blaghen M."/>
            <person name="Golyshin P.N."/>
            <person name="Kalogerakis N."/>
            <person name="Boon N."/>
            <person name="Magagnini M."/>
            <person name="Fava F."/>
        </authorList>
    </citation>
    <scope>NUCLEOTIDE SEQUENCE</scope>
</reference>
<accession>A0A1B6NRB2</accession>